<feature type="compositionally biased region" description="Acidic residues" evidence="5">
    <location>
        <begin position="204"/>
        <end position="225"/>
    </location>
</feature>
<protein>
    <submittedName>
        <fullName evidence="7">Colicin V production family protein</fullName>
    </submittedName>
</protein>
<evidence type="ECO:0000313" key="8">
    <source>
        <dbReference type="Proteomes" id="UP000033591"/>
    </source>
</evidence>
<keyword evidence="3 6" id="KW-1133">Transmembrane helix</keyword>
<feature type="transmembrane region" description="Helical" evidence="6">
    <location>
        <begin position="32"/>
        <end position="49"/>
    </location>
</feature>
<feature type="transmembrane region" description="Helical" evidence="6">
    <location>
        <begin position="61"/>
        <end position="84"/>
    </location>
</feature>
<evidence type="ECO:0000256" key="6">
    <source>
        <dbReference type="SAM" id="Phobius"/>
    </source>
</evidence>
<name>A0A0F3PCZ4_RICRH</name>
<dbReference type="GO" id="GO:0009403">
    <property type="term" value="P:toxin biosynthetic process"/>
    <property type="evidence" value="ECO:0007669"/>
    <property type="project" value="InterPro"/>
</dbReference>
<dbReference type="RefSeq" id="WP_014365166.1">
    <property type="nucleotide sequence ID" value="NZ_LAOC01000001.1"/>
</dbReference>
<comment type="subcellular location">
    <subcellularLocation>
        <location evidence="1">Membrane</location>
        <topology evidence="1">Multi-pass membrane protein</topology>
    </subcellularLocation>
</comment>
<feature type="transmembrane region" description="Helical" evidence="6">
    <location>
        <begin position="104"/>
        <end position="125"/>
    </location>
</feature>
<evidence type="ECO:0000256" key="3">
    <source>
        <dbReference type="ARBA" id="ARBA00022989"/>
    </source>
</evidence>
<sequence length="225" mass="25532">MITFFDITIFAIITLFSFFGLYQGIIGFATRILGFITSIMLGYFLYPYISDLIGKYMDNEVIRIIIVGVISYVIALILCVFIVYKFLAIISFMRNGFIDSFLGLLAGFAVGTTISLVLFFITMIFTSENYFKSKSLKDFVVSSKQSKYGGVLKVSVTTDYLDELSKNIIVIIPNIPNETLKSIEIFENKDLNNFKHSLKKSNDSNDDEDVFSQELQDELSNIDDE</sequence>
<organism evidence="7 8">
    <name type="scientific">Rickettsia rhipicephali str. Ect</name>
    <dbReference type="NCBI Taxonomy" id="1359199"/>
    <lineage>
        <taxon>Bacteria</taxon>
        <taxon>Pseudomonadati</taxon>
        <taxon>Pseudomonadota</taxon>
        <taxon>Alphaproteobacteria</taxon>
        <taxon>Rickettsiales</taxon>
        <taxon>Rickettsiaceae</taxon>
        <taxon>Rickettsieae</taxon>
        <taxon>Rickettsia</taxon>
        <taxon>spotted fever group</taxon>
    </lineage>
</organism>
<feature type="region of interest" description="Disordered" evidence="5">
    <location>
        <begin position="199"/>
        <end position="225"/>
    </location>
</feature>
<keyword evidence="2 6" id="KW-0812">Transmembrane</keyword>
<comment type="caution">
    <text evidence="7">The sequence shown here is derived from an EMBL/GenBank/DDBJ whole genome shotgun (WGS) entry which is preliminary data.</text>
</comment>
<proteinExistence type="predicted"/>
<evidence type="ECO:0000256" key="1">
    <source>
        <dbReference type="ARBA" id="ARBA00004141"/>
    </source>
</evidence>
<evidence type="ECO:0000256" key="2">
    <source>
        <dbReference type="ARBA" id="ARBA00022692"/>
    </source>
</evidence>
<keyword evidence="4 6" id="KW-0472">Membrane</keyword>
<accession>A0A0F3PCZ4</accession>
<reference evidence="7 8" key="1">
    <citation type="submission" date="2015-01" db="EMBL/GenBank/DDBJ databases">
        <title>Genome Sequencing of Rickettsiales.</title>
        <authorList>
            <person name="Daugherty S.C."/>
            <person name="Su Q."/>
            <person name="Abolude K."/>
            <person name="Beier-Sexton M."/>
            <person name="Carlyon J.A."/>
            <person name="Carter R."/>
            <person name="Day N.P."/>
            <person name="Dumler S.J."/>
            <person name="Dyachenko V."/>
            <person name="Godinez A."/>
            <person name="Kurtti T.J."/>
            <person name="Lichay M."/>
            <person name="Mullins K.E."/>
            <person name="Ott S."/>
            <person name="Pappas-Brown V."/>
            <person name="Paris D.H."/>
            <person name="Patel P."/>
            <person name="Richards A.L."/>
            <person name="Sadzewicz L."/>
            <person name="Sears K."/>
            <person name="Seidman D."/>
            <person name="Sengamalay N."/>
            <person name="Stenos J."/>
            <person name="Tallon L.J."/>
            <person name="Vincent G."/>
            <person name="Fraser C.M."/>
            <person name="Munderloh U."/>
            <person name="Dunning-Hotopp J.C."/>
        </authorList>
    </citation>
    <scope>NUCLEOTIDE SEQUENCE [LARGE SCALE GENOMIC DNA]</scope>
    <source>
        <strain evidence="7 8">Ect</strain>
    </source>
</reference>
<dbReference type="InterPro" id="IPR003825">
    <property type="entry name" value="Colicin-V_CvpA"/>
</dbReference>
<dbReference type="PATRIC" id="fig|1359199.3.peg.632"/>
<gene>
    <name evidence="7" type="ORF">RMAECT_0650</name>
</gene>
<dbReference type="EMBL" id="LAOC01000001">
    <property type="protein sequence ID" value="KJV78163.1"/>
    <property type="molecule type" value="Genomic_DNA"/>
</dbReference>
<evidence type="ECO:0000313" key="7">
    <source>
        <dbReference type="EMBL" id="KJV78163.1"/>
    </source>
</evidence>
<dbReference type="AlphaFoldDB" id="A0A0F3PCZ4"/>
<feature type="transmembrane region" description="Helical" evidence="6">
    <location>
        <begin position="7"/>
        <end position="26"/>
    </location>
</feature>
<evidence type="ECO:0000256" key="5">
    <source>
        <dbReference type="SAM" id="MobiDB-lite"/>
    </source>
</evidence>
<evidence type="ECO:0000256" key="4">
    <source>
        <dbReference type="ARBA" id="ARBA00023136"/>
    </source>
</evidence>
<dbReference type="GO" id="GO:0016020">
    <property type="term" value="C:membrane"/>
    <property type="evidence" value="ECO:0007669"/>
    <property type="project" value="UniProtKB-SubCell"/>
</dbReference>
<dbReference type="Pfam" id="PF02674">
    <property type="entry name" value="Colicin_V"/>
    <property type="match status" value="1"/>
</dbReference>
<dbReference type="Proteomes" id="UP000033591">
    <property type="component" value="Unassembled WGS sequence"/>
</dbReference>